<sequence length="126" mass="14552">MFLAVSSNDLVMLSINSLSWAAFMVVELNGARNLSKGYYTEETSEEDNGLFYNPWEEVISPAIYLTNIEEVPTKEDTEANPTIEKQIEKFLQNDALDKEEKERQKHFFRKKETYLPIICRVSGKPP</sequence>
<dbReference type="EMBL" id="CAJVQC010050089">
    <property type="protein sequence ID" value="CAG8788515.1"/>
    <property type="molecule type" value="Genomic_DNA"/>
</dbReference>
<proteinExistence type="predicted"/>
<reference evidence="1" key="1">
    <citation type="submission" date="2021-06" db="EMBL/GenBank/DDBJ databases">
        <authorList>
            <person name="Kallberg Y."/>
            <person name="Tangrot J."/>
            <person name="Rosling A."/>
        </authorList>
    </citation>
    <scope>NUCLEOTIDE SEQUENCE</scope>
    <source>
        <strain evidence="1">MA461A</strain>
    </source>
</reference>
<name>A0ACA9REP7_9GLOM</name>
<evidence type="ECO:0000313" key="2">
    <source>
        <dbReference type="Proteomes" id="UP000789920"/>
    </source>
</evidence>
<protein>
    <submittedName>
        <fullName evidence="1">18510_t:CDS:1</fullName>
    </submittedName>
</protein>
<dbReference type="Proteomes" id="UP000789920">
    <property type="component" value="Unassembled WGS sequence"/>
</dbReference>
<evidence type="ECO:0000313" key="1">
    <source>
        <dbReference type="EMBL" id="CAG8788515.1"/>
    </source>
</evidence>
<gene>
    <name evidence="1" type="ORF">RPERSI_LOCUS18721</name>
</gene>
<accession>A0ACA9REP7</accession>
<keyword evidence="2" id="KW-1185">Reference proteome</keyword>
<organism evidence="1 2">
    <name type="scientific">Racocetra persica</name>
    <dbReference type="NCBI Taxonomy" id="160502"/>
    <lineage>
        <taxon>Eukaryota</taxon>
        <taxon>Fungi</taxon>
        <taxon>Fungi incertae sedis</taxon>
        <taxon>Mucoromycota</taxon>
        <taxon>Glomeromycotina</taxon>
        <taxon>Glomeromycetes</taxon>
        <taxon>Diversisporales</taxon>
        <taxon>Gigasporaceae</taxon>
        <taxon>Racocetra</taxon>
    </lineage>
</organism>
<comment type="caution">
    <text evidence="1">The sequence shown here is derived from an EMBL/GenBank/DDBJ whole genome shotgun (WGS) entry which is preliminary data.</text>
</comment>